<organism evidence="1 2">
    <name type="scientific">Holtiella tumoricola</name>
    <dbReference type="NCBI Taxonomy" id="3018743"/>
    <lineage>
        <taxon>Bacteria</taxon>
        <taxon>Bacillati</taxon>
        <taxon>Bacillota</taxon>
        <taxon>Clostridia</taxon>
        <taxon>Lachnospirales</taxon>
        <taxon>Cellulosilyticaceae</taxon>
        <taxon>Holtiella</taxon>
    </lineage>
</organism>
<dbReference type="Gene3D" id="1.10.390.10">
    <property type="entry name" value="Neutral Protease Domain 2"/>
    <property type="match status" value="1"/>
</dbReference>
<keyword evidence="2" id="KW-1185">Reference proteome</keyword>
<dbReference type="InterPro" id="IPR027268">
    <property type="entry name" value="Peptidase_M4/M1_CTD_sf"/>
</dbReference>
<protein>
    <submittedName>
        <fullName evidence="1">Uncharacterized protein</fullName>
    </submittedName>
</protein>
<reference evidence="1" key="1">
    <citation type="journal article" date="2023" name="Int. J. Syst. Evol. Microbiol.">
        <title>&lt;i&gt;Holtiella tumoricola&lt;/i&gt; gen. nov. sp. nov., isolated from a human clinical sample.</title>
        <authorList>
            <person name="Allen-Vercoe E."/>
            <person name="Daigneault M.C."/>
            <person name="Vancuren S.J."/>
            <person name="Cochrane K."/>
            <person name="O'Neal L.L."/>
            <person name="Sankaranarayanan K."/>
            <person name="Lawson P.A."/>
        </authorList>
    </citation>
    <scope>NUCLEOTIDE SEQUENCE</scope>
    <source>
        <strain evidence="1">CC70A</strain>
    </source>
</reference>
<comment type="caution">
    <text evidence="1">The sequence shown here is derived from an EMBL/GenBank/DDBJ whole genome shotgun (WGS) entry which is preliminary data.</text>
</comment>
<dbReference type="EMBL" id="JAQIFT010000069">
    <property type="protein sequence ID" value="MDA3733990.1"/>
    <property type="molecule type" value="Genomic_DNA"/>
</dbReference>
<name>A0AA42DRW6_9FIRM</name>
<dbReference type="AlphaFoldDB" id="A0AA42DRW6"/>
<proteinExistence type="predicted"/>
<dbReference type="Proteomes" id="UP001169242">
    <property type="component" value="Unassembled WGS sequence"/>
</dbReference>
<dbReference type="SUPFAM" id="SSF55486">
    <property type="entry name" value="Metalloproteases ('zincins'), catalytic domain"/>
    <property type="match status" value="1"/>
</dbReference>
<evidence type="ECO:0000313" key="2">
    <source>
        <dbReference type="Proteomes" id="UP001169242"/>
    </source>
</evidence>
<evidence type="ECO:0000313" key="1">
    <source>
        <dbReference type="EMBL" id="MDA3733990.1"/>
    </source>
</evidence>
<dbReference type="RefSeq" id="WP_271013649.1">
    <property type="nucleotide sequence ID" value="NZ_JAQIFT010000069.1"/>
</dbReference>
<sequence length="496" mass="57432">MHTLNYKISHYDTLKQTLTIEATFSSVTDPALNLFKGKVKLLSFECNCKAQDVGPYIEIQVTQNPIVFSYTVQIGSPAKHGFYGMVSHDLTAFAGEQAFLFPTTLLTSSSFTPSTVIKEIEINYNLKQPICTVVPFKKAETTSVCESPKWCHAYELMKSSYIFGHLDVFEATIGSNTLHIYYEDTLKTLDEHILNNMVNLFKYYAEHFKMSHHHLSLVLLDIHPEPILGGCGSHIICASFTPENLRDWQLLAHRMFHSFMDVKLPLSDFHMPPQLWLTEGLATYYENMALNALDKSLKEKLNLNIAKEFHRLYTRYLYAKFKDPSRFSFPPMAEKQIRSAGQLEFLHYTHAPLVVKYIEDTFGTSEPHIMLRTLLNFSLCEPFSLQVFFTKILGQQVHTFARHFLFGDDTLPLWYLKTPEHFTPQELIDDLNYFEYMLYSWFILEDPNYKPAVLSLDHLEERVTLSKHAAFNFASPHIENEVKTYSLPLYYLLKTL</sequence>
<accession>A0AA42DRW6</accession>
<gene>
    <name evidence="1" type="ORF">PBV87_21175</name>
</gene>